<dbReference type="EMBL" id="VTOX01000008">
    <property type="protein sequence ID" value="NKE67967.1"/>
    <property type="molecule type" value="Genomic_DNA"/>
</dbReference>
<evidence type="ECO:0000313" key="3">
    <source>
        <dbReference type="Proteomes" id="UP000521868"/>
    </source>
</evidence>
<keyword evidence="1" id="KW-1133">Transmembrane helix</keyword>
<dbReference type="Proteomes" id="UP000521868">
    <property type="component" value="Unassembled WGS sequence"/>
</dbReference>
<keyword evidence="1" id="KW-0472">Membrane</keyword>
<feature type="transmembrane region" description="Helical" evidence="1">
    <location>
        <begin position="140"/>
        <end position="164"/>
    </location>
</feature>
<dbReference type="AlphaFoldDB" id="A0A7X6DIU7"/>
<dbReference type="Gene3D" id="1.20.1630.10">
    <property type="entry name" value="Formate dehydrogenase/DMSO reductase domain"/>
    <property type="match status" value="1"/>
</dbReference>
<protein>
    <submittedName>
        <fullName evidence="2">Phenylacetyl-CoA:acceptor oxidoreductase</fullName>
    </submittedName>
</protein>
<keyword evidence="1" id="KW-0812">Transmembrane</keyword>
<dbReference type="GO" id="GO:0016020">
    <property type="term" value="C:membrane"/>
    <property type="evidence" value="ECO:0007669"/>
    <property type="project" value="InterPro"/>
</dbReference>
<feature type="transmembrane region" description="Helical" evidence="1">
    <location>
        <begin position="241"/>
        <end position="263"/>
    </location>
</feature>
<dbReference type="RefSeq" id="WP_168109097.1">
    <property type="nucleotide sequence ID" value="NZ_VTOX01000008.1"/>
</dbReference>
<dbReference type="GO" id="GO:0019645">
    <property type="term" value="P:anaerobic electron transport chain"/>
    <property type="evidence" value="ECO:0007669"/>
    <property type="project" value="InterPro"/>
</dbReference>
<keyword evidence="3" id="KW-1185">Reference proteome</keyword>
<gene>
    <name evidence="2" type="ORF">RAMLITH_19265</name>
</gene>
<organism evidence="2 3">
    <name type="scientific">Ramlibacter lithotrophicus</name>
    <dbReference type="NCBI Taxonomy" id="2606681"/>
    <lineage>
        <taxon>Bacteria</taxon>
        <taxon>Pseudomonadati</taxon>
        <taxon>Pseudomonadota</taxon>
        <taxon>Betaproteobacteria</taxon>
        <taxon>Burkholderiales</taxon>
        <taxon>Comamonadaceae</taxon>
        <taxon>Ramlibacter</taxon>
    </lineage>
</organism>
<evidence type="ECO:0000256" key="1">
    <source>
        <dbReference type="SAM" id="Phobius"/>
    </source>
</evidence>
<sequence length="284" mass="29640">MSYGPDPWQQAHWDWRAAGNFIFGGAGAGLLVATPYAGAEGLAGTLLVLAGMGLIGLGLLCVWLEIGRPLRAMNVMRRPGSSWMSRESMVAPLVFGLGLAVAAGLRAWAPLLVLAALGFLYCQARIVQAAKGIPAWREPMIVPLLVATGLAEGAGLYWLGALALSVPMRSGAAGSLLPFLFALIVLLRWIAWGAWRSRIAATAAPRALAQIERAGSAMLWFGTLLPIALALPAAAAIPGAAWLLAAAGASAAATGAFFKFTLVTRAAFNQGFRLPHLPVRGVPR</sequence>
<feature type="transmembrane region" description="Helical" evidence="1">
    <location>
        <begin position="45"/>
        <end position="66"/>
    </location>
</feature>
<reference evidence="2 3" key="1">
    <citation type="journal article" date="2020" name="Nature">
        <title>Bacterial chemolithoautotrophy via manganese oxidation.</title>
        <authorList>
            <person name="Yu H."/>
            <person name="Leadbetter J.R."/>
        </authorList>
    </citation>
    <scope>NUCLEOTIDE SEQUENCE [LARGE SCALE GENOMIC DNA]</scope>
    <source>
        <strain evidence="2 3">RBP-1</strain>
    </source>
</reference>
<evidence type="ECO:0000313" key="2">
    <source>
        <dbReference type="EMBL" id="NKE67967.1"/>
    </source>
</evidence>
<proteinExistence type="predicted"/>
<name>A0A7X6DIU7_9BURK</name>
<dbReference type="Pfam" id="PF04976">
    <property type="entry name" value="DmsC"/>
    <property type="match status" value="1"/>
</dbReference>
<comment type="caution">
    <text evidence="2">The sequence shown here is derived from an EMBL/GenBank/DDBJ whole genome shotgun (WGS) entry which is preliminary data.</text>
</comment>
<feature type="transmembrane region" description="Helical" evidence="1">
    <location>
        <begin position="176"/>
        <end position="195"/>
    </location>
</feature>
<dbReference type="InterPro" id="IPR007059">
    <property type="entry name" value="DmsC"/>
</dbReference>
<feature type="transmembrane region" description="Helical" evidence="1">
    <location>
        <begin position="216"/>
        <end position="235"/>
    </location>
</feature>
<accession>A0A7X6DIU7</accession>
<feature type="transmembrane region" description="Helical" evidence="1">
    <location>
        <begin position="21"/>
        <end position="39"/>
    </location>
</feature>